<dbReference type="Pfam" id="PF01610">
    <property type="entry name" value="DDE_Tnp_ISL3"/>
    <property type="match status" value="1"/>
</dbReference>
<accession>A0A1H0K6Q6</accession>
<dbReference type="Proteomes" id="UP000198704">
    <property type="component" value="Unassembled WGS sequence"/>
</dbReference>
<dbReference type="AlphaFoldDB" id="A0A1H0K6Q6"/>
<sequence length="459" mass="53315">MKRNWWFGEDMYGLQPIGVPKREIIPRRGPQPTKPVDPNKRRNGYVIDCKITLPDDEIEWRGLDQGSDPLTCPNHRFIKHGAVPLYVADKPYEREPTRLRIMRIKKRCPDCKAMIVQAVPSVDEDLAVTKRLRRDILHTATKHSNVQAANMLGLDRKKLTKVFDASAAVTLPFRTTRLPEVICIDETRLDGKLRFICYDPVAGAVIDVLEDHLKPTVETFFKGITNRHEVRTVVCDMHSSYIRLVEELFDRDKTIIVVDRFHIVKPINRAMSQARGRVISALRREKGGQPEVMKIRDVDDLLMQRRGPLPDLRKEEKLKRIWAIRLTGDLLTPRRSVPTHVFDGEYLREAYRFKEDLQELYEYDSEKLARSGMHALLKEVIKDERLRGDFANVVKMLARHRRYILNFYRDKRTNGFAEGMHKCLKQMSAAQGGLPFEDIRVKARLRYGDHIGRGTLKAY</sequence>
<gene>
    <name evidence="2" type="ORF">SAMN05216360_12520</name>
</gene>
<dbReference type="PANTHER" id="PTHR33498">
    <property type="entry name" value="TRANSPOSASE FOR INSERTION SEQUENCE ELEMENT IS1557"/>
    <property type="match status" value="1"/>
</dbReference>
<reference evidence="3" key="1">
    <citation type="submission" date="2016-10" db="EMBL/GenBank/DDBJ databases">
        <authorList>
            <person name="Varghese N."/>
            <person name="Submissions S."/>
        </authorList>
    </citation>
    <scope>NUCLEOTIDE SEQUENCE [LARGE SCALE GENOMIC DNA]</scope>
    <source>
        <strain evidence="3">BL47</strain>
    </source>
</reference>
<evidence type="ECO:0000313" key="3">
    <source>
        <dbReference type="Proteomes" id="UP000198704"/>
    </source>
</evidence>
<proteinExistence type="predicted"/>
<organism evidence="2 3">
    <name type="scientific">Methylobacterium phyllostachyos</name>
    <dbReference type="NCBI Taxonomy" id="582672"/>
    <lineage>
        <taxon>Bacteria</taxon>
        <taxon>Pseudomonadati</taxon>
        <taxon>Pseudomonadota</taxon>
        <taxon>Alphaproteobacteria</taxon>
        <taxon>Hyphomicrobiales</taxon>
        <taxon>Methylobacteriaceae</taxon>
        <taxon>Methylobacterium</taxon>
    </lineage>
</organism>
<dbReference type="InterPro" id="IPR002560">
    <property type="entry name" value="Transposase_DDE"/>
</dbReference>
<feature type="domain" description="Transposase IS204/IS1001/IS1096/IS1165 DDE" evidence="1">
    <location>
        <begin position="182"/>
        <end position="430"/>
    </location>
</feature>
<dbReference type="EMBL" id="FNHS01000025">
    <property type="protein sequence ID" value="SDO51576.1"/>
    <property type="molecule type" value="Genomic_DNA"/>
</dbReference>
<name>A0A1H0K6Q6_9HYPH</name>
<dbReference type="OrthoDB" id="46712at2"/>
<dbReference type="RefSeq" id="WP_143012336.1">
    <property type="nucleotide sequence ID" value="NZ_FNHS01000025.1"/>
</dbReference>
<dbReference type="InterPro" id="IPR047951">
    <property type="entry name" value="Transpos_ISL3"/>
</dbReference>
<protein>
    <submittedName>
        <fullName evidence="2">Transposase</fullName>
    </submittedName>
</protein>
<keyword evidence="3" id="KW-1185">Reference proteome</keyword>
<dbReference type="PANTHER" id="PTHR33498:SF1">
    <property type="entry name" value="TRANSPOSASE FOR INSERTION SEQUENCE ELEMENT IS1557"/>
    <property type="match status" value="1"/>
</dbReference>
<evidence type="ECO:0000313" key="2">
    <source>
        <dbReference type="EMBL" id="SDO51576.1"/>
    </source>
</evidence>
<evidence type="ECO:0000259" key="1">
    <source>
        <dbReference type="Pfam" id="PF01610"/>
    </source>
</evidence>